<feature type="transmembrane region" description="Helical" evidence="10">
    <location>
        <begin position="233"/>
        <end position="256"/>
    </location>
</feature>
<feature type="compositionally biased region" description="Polar residues" evidence="9">
    <location>
        <begin position="35"/>
        <end position="54"/>
    </location>
</feature>
<dbReference type="FunFam" id="1.20.1720.10:FF:000014">
    <property type="entry name" value="MFS drug transporter, putative"/>
    <property type="match status" value="1"/>
</dbReference>
<feature type="compositionally biased region" description="Polar residues" evidence="9">
    <location>
        <begin position="1"/>
        <end position="24"/>
    </location>
</feature>
<feature type="transmembrane region" description="Helical" evidence="10">
    <location>
        <begin position="268"/>
        <end position="291"/>
    </location>
</feature>
<feature type="transmembrane region" description="Helical" evidence="10">
    <location>
        <begin position="303"/>
        <end position="322"/>
    </location>
</feature>
<dbReference type="PANTHER" id="PTHR23501">
    <property type="entry name" value="MAJOR FACILITATOR SUPERFAMILY"/>
    <property type="match status" value="1"/>
</dbReference>
<dbReference type="PROSITE" id="PS50850">
    <property type="entry name" value="MFS"/>
    <property type="match status" value="1"/>
</dbReference>
<feature type="transmembrane region" description="Helical" evidence="10">
    <location>
        <begin position="173"/>
        <end position="194"/>
    </location>
</feature>
<feature type="region of interest" description="Disordered" evidence="9">
    <location>
        <begin position="579"/>
        <end position="601"/>
    </location>
</feature>
<dbReference type="InterPro" id="IPR036259">
    <property type="entry name" value="MFS_trans_sf"/>
</dbReference>
<evidence type="ECO:0000256" key="6">
    <source>
        <dbReference type="ARBA" id="ARBA00057269"/>
    </source>
</evidence>
<gene>
    <name evidence="12" type="ORF">LSUB1_G008552</name>
</gene>
<dbReference type="Proteomes" id="UP000462212">
    <property type="component" value="Unassembled WGS sequence"/>
</dbReference>
<proteinExistence type="inferred from homology"/>
<evidence type="ECO:0000256" key="8">
    <source>
        <dbReference type="ARBA" id="ARBA00083178"/>
    </source>
</evidence>
<evidence type="ECO:0000256" key="4">
    <source>
        <dbReference type="ARBA" id="ARBA00022989"/>
    </source>
</evidence>
<feature type="domain" description="Major facilitator superfamily (MFS) profile" evidence="11">
    <location>
        <begin position="83"/>
        <end position="573"/>
    </location>
</feature>
<dbReference type="PRINTS" id="PR01036">
    <property type="entry name" value="TCRTETB"/>
</dbReference>
<dbReference type="GO" id="GO:0005774">
    <property type="term" value="C:vacuolar membrane"/>
    <property type="evidence" value="ECO:0007669"/>
    <property type="project" value="UniProtKB-SubCell"/>
</dbReference>
<comment type="similarity">
    <text evidence="2">Belongs to the major facilitator superfamily. TCR/Tet family.</text>
</comment>
<feature type="transmembrane region" description="Helical" evidence="10">
    <location>
        <begin position="117"/>
        <end position="136"/>
    </location>
</feature>
<evidence type="ECO:0000313" key="13">
    <source>
        <dbReference type="Proteomes" id="UP000462212"/>
    </source>
</evidence>
<feature type="transmembrane region" description="Helical" evidence="10">
    <location>
        <begin position="343"/>
        <end position="363"/>
    </location>
</feature>
<evidence type="ECO:0000256" key="1">
    <source>
        <dbReference type="ARBA" id="ARBA00004128"/>
    </source>
</evidence>
<keyword evidence="3 10" id="KW-0812">Transmembrane</keyword>
<feature type="region of interest" description="Disordered" evidence="9">
    <location>
        <begin position="1"/>
        <end position="70"/>
    </location>
</feature>
<keyword evidence="13" id="KW-1185">Reference proteome</keyword>
<keyword evidence="5 10" id="KW-0472">Membrane</keyword>
<dbReference type="EMBL" id="QGMJ01001245">
    <property type="protein sequence ID" value="TVY31875.1"/>
    <property type="molecule type" value="Genomic_DNA"/>
</dbReference>
<evidence type="ECO:0000256" key="3">
    <source>
        <dbReference type="ARBA" id="ARBA00022692"/>
    </source>
</evidence>
<dbReference type="PANTHER" id="PTHR23501:SF102">
    <property type="entry name" value="DRUG TRANSPORTER, PUTATIVE (AFU_ORTHOLOGUE AFUA_3G08530)-RELATED"/>
    <property type="match status" value="1"/>
</dbReference>
<dbReference type="FunFam" id="1.20.1250.20:FF:000196">
    <property type="entry name" value="MFS toxin efflux pump (AflT)"/>
    <property type="match status" value="1"/>
</dbReference>
<keyword evidence="4 10" id="KW-1133">Transmembrane helix</keyword>
<sequence length="601" mass="64524">MEPSTSDSKSFPDDSTATTKTLHTVQDGAHETDFSPESTNIGEKTNIGQTSTQEPIGEKPLESVSSPQAPQAAARTKLERAVIMGALLTSLFLSALDTTIVTTAVPTIVSHFDAPVGYIWAGSAYLLGNASFMPIWGKISDIFGRKQTLLATVGIFLLGSLLCALSNSIGMFIAARAIQGVGGGGAIVLPNICVSDLFSMKERSMYFGLLSTVWALASALGPVLGGIFTNRVSWRWCFWINLPFGGLALVVLVFFLKLHNPRTPLKQGLAAIDWIGNLLVVGSTLMALIGLQFGGVEFAWKSATVICLIVFGAVGIALFATYESEFASHPVMPPRIFRYRNSVSAYSLSIMHAMAFLGGTYWLPLYFQAVLGANSLLSGVYLLPYVIASSVPSVGSGIFIKKTGNFRWPIIVGLPVMTLGLGLMTYLGNEAHWDRIIIFQIIAGLGSSTGFQAPLVALQTNIEPQDIGAATAAYSFARQIGTSFCVVLGGVVFSNVMNSQQASLKSALGPQLASQFTGGDAFASVPLIAPLPTDQKQVVRAAYWDALQKMFILYACVAFTGFLISLFIRQTKLSQEHSEHKTGLQSLKKENRRKNRWASGE</sequence>
<feature type="transmembrane region" description="Helical" evidence="10">
    <location>
        <begin position="206"/>
        <end position="227"/>
    </location>
</feature>
<comment type="function">
    <text evidence="6">Efflux pump; part of the gene cluster that mediates the biosynthesis of dothistromin (DOTH), a polyketide toxin very similar in structure to the aflatoxin precursor, versicolorin B. One function of dotC may be to transport early-stage dothistromin biosynthetic intermediates from the cytoplasm into vacuoles, thereby affecting the rate of dothistromin production.</text>
</comment>
<dbReference type="Pfam" id="PF07690">
    <property type="entry name" value="MFS_1"/>
    <property type="match status" value="1"/>
</dbReference>
<evidence type="ECO:0000259" key="11">
    <source>
        <dbReference type="PROSITE" id="PS50850"/>
    </source>
</evidence>
<dbReference type="Gene3D" id="1.20.1720.10">
    <property type="entry name" value="Multidrug resistance protein D"/>
    <property type="match status" value="1"/>
</dbReference>
<feature type="compositionally biased region" description="Basic residues" evidence="9">
    <location>
        <begin position="590"/>
        <end position="601"/>
    </location>
</feature>
<feature type="transmembrane region" description="Helical" evidence="10">
    <location>
        <begin position="148"/>
        <end position="167"/>
    </location>
</feature>
<feature type="transmembrane region" description="Helical" evidence="10">
    <location>
        <begin position="551"/>
        <end position="568"/>
    </location>
</feature>
<evidence type="ECO:0000256" key="10">
    <source>
        <dbReference type="SAM" id="Phobius"/>
    </source>
</evidence>
<comment type="subcellular location">
    <subcellularLocation>
        <location evidence="1">Vacuole membrane</location>
        <topology evidence="1">Multi-pass membrane protein</topology>
    </subcellularLocation>
</comment>
<dbReference type="SUPFAM" id="SSF103473">
    <property type="entry name" value="MFS general substrate transporter"/>
    <property type="match status" value="1"/>
</dbReference>
<dbReference type="InterPro" id="IPR011701">
    <property type="entry name" value="MFS"/>
</dbReference>
<comment type="caution">
    <text evidence="12">The sequence shown here is derived from an EMBL/GenBank/DDBJ whole genome shotgun (WGS) entry which is preliminary data.</text>
</comment>
<protein>
    <recommendedName>
        <fullName evidence="7">Efflux pump dotC</fullName>
    </recommendedName>
    <alternativeName>
        <fullName evidence="8">Dothistromin biosynthesis protein C</fullName>
    </alternativeName>
</protein>
<dbReference type="AlphaFoldDB" id="A0A8H8RBI9"/>
<name>A0A8H8RBI9_9HELO</name>
<dbReference type="Gene3D" id="1.20.1250.20">
    <property type="entry name" value="MFS general substrate transporter like domains"/>
    <property type="match status" value="1"/>
</dbReference>
<dbReference type="InterPro" id="IPR020846">
    <property type="entry name" value="MFS_dom"/>
</dbReference>
<dbReference type="OrthoDB" id="10021397at2759"/>
<reference evidence="12 13" key="1">
    <citation type="submission" date="2018-05" db="EMBL/GenBank/DDBJ databases">
        <title>Genome sequencing and assembly of the regulated plant pathogen Lachnellula willkommii and related sister species for the development of diagnostic species identification markers.</title>
        <authorList>
            <person name="Giroux E."/>
            <person name="Bilodeau G."/>
        </authorList>
    </citation>
    <scope>NUCLEOTIDE SEQUENCE [LARGE SCALE GENOMIC DNA]</scope>
    <source>
        <strain evidence="12 13">CBS 197.66</strain>
    </source>
</reference>
<dbReference type="CDD" id="cd17502">
    <property type="entry name" value="MFS_Azr1_MDR_like"/>
    <property type="match status" value="1"/>
</dbReference>
<feature type="transmembrane region" description="Helical" evidence="10">
    <location>
        <begin position="408"/>
        <end position="427"/>
    </location>
</feature>
<dbReference type="GO" id="GO:0005886">
    <property type="term" value="C:plasma membrane"/>
    <property type="evidence" value="ECO:0007669"/>
    <property type="project" value="TreeGrafter"/>
</dbReference>
<organism evidence="12 13">
    <name type="scientific">Lachnellula subtilissima</name>
    <dbReference type="NCBI Taxonomy" id="602034"/>
    <lineage>
        <taxon>Eukaryota</taxon>
        <taxon>Fungi</taxon>
        <taxon>Dikarya</taxon>
        <taxon>Ascomycota</taxon>
        <taxon>Pezizomycotina</taxon>
        <taxon>Leotiomycetes</taxon>
        <taxon>Helotiales</taxon>
        <taxon>Lachnaceae</taxon>
        <taxon>Lachnellula</taxon>
    </lineage>
</organism>
<dbReference type="GO" id="GO:0022857">
    <property type="term" value="F:transmembrane transporter activity"/>
    <property type="evidence" value="ECO:0007669"/>
    <property type="project" value="InterPro"/>
</dbReference>
<evidence type="ECO:0000256" key="9">
    <source>
        <dbReference type="SAM" id="MobiDB-lite"/>
    </source>
</evidence>
<evidence type="ECO:0000313" key="12">
    <source>
        <dbReference type="EMBL" id="TVY31875.1"/>
    </source>
</evidence>
<evidence type="ECO:0000256" key="7">
    <source>
        <dbReference type="ARBA" id="ARBA00069956"/>
    </source>
</evidence>
<evidence type="ECO:0000256" key="2">
    <source>
        <dbReference type="ARBA" id="ARBA00007520"/>
    </source>
</evidence>
<feature type="transmembrane region" description="Helical" evidence="10">
    <location>
        <begin position="81"/>
        <end position="105"/>
    </location>
</feature>
<accession>A0A8H8RBI9</accession>
<evidence type="ECO:0000256" key="5">
    <source>
        <dbReference type="ARBA" id="ARBA00023136"/>
    </source>
</evidence>